<dbReference type="GO" id="GO:0006362">
    <property type="term" value="P:transcription elongation by RNA polymerase I"/>
    <property type="evidence" value="ECO:0007669"/>
    <property type="project" value="TreeGrafter"/>
</dbReference>
<dbReference type="Proteomes" id="UP000242381">
    <property type="component" value="Unassembled WGS sequence"/>
</dbReference>
<keyword evidence="5" id="KW-0539">Nucleus</keyword>
<keyword evidence="3" id="KW-0240">DNA-directed RNA polymerase</keyword>
<dbReference type="HAMAP" id="MF_00261">
    <property type="entry name" value="RNApol_arch_Rpo11"/>
    <property type="match status" value="1"/>
</dbReference>
<gene>
    <name evidence="9" type="ORF">BCV71DRAFT_224439</name>
</gene>
<dbReference type="InterPro" id="IPR033898">
    <property type="entry name" value="RNAP_AC19"/>
</dbReference>
<dbReference type="InterPro" id="IPR022905">
    <property type="entry name" value="Rpo11-like"/>
</dbReference>
<comment type="similarity">
    <text evidence="6">Belongs to the archaeal Rpo11/eukaryotic RPB11/RPC19 RNA polymerase subunit family.</text>
</comment>
<dbReference type="GO" id="GO:0005736">
    <property type="term" value="C:RNA polymerase I complex"/>
    <property type="evidence" value="ECO:0007669"/>
    <property type="project" value="TreeGrafter"/>
</dbReference>
<keyword evidence="4" id="KW-0804">Transcription</keyword>
<evidence type="ECO:0000256" key="2">
    <source>
        <dbReference type="ARBA" id="ARBA00022079"/>
    </source>
</evidence>
<evidence type="ECO:0000313" key="9">
    <source>
        <dbReference type="EMBL" id="ORE22598.1"/>
    </source>
</evidence>
<dbReference type="AlphaFoldDB" id="A0A0A1NIH8"/>
<dbReference type="InterPro" id="IPR008193">
    <property type="entry name" value="RNA_pol_Rpb11_13-16kDa_CS"/>
</dbReference>
<evidence type="ECO:0000259" key="8">
    <source>
        <dbReference type="Pfam" id="PF13656"/>
    </source>
</evidence>
<dbReference type="SUPFAM" id="SSF55257">
    <property type="entry name" value="RBP11-like subunits of RNA polymerase"/>
    <property type="match status" value="1"/>
</dbReference>
<dbReference type="PANTHER" id="PTHR13946">
    <property type="entry name" value="DNA-DIRECTED RNA POLYMERASE I,II,III"/>
    <property type="match status" value="1"/>
</dbReference>
<dbReference type="Pfam" id="PF13656">
    <property type="entry name" value="RNA_pol_L_2"/>
    <property type="match status" value="1"/>
</dbReference>
<reference evidence="9 10" key="1">
    <citation type="journal article" date="2016" name="Proc. Natl. Acad. Sci. U.S.A.">
        <title>Lipid metabolic changes in an early divergent fungus govern the establishment of a mutualistic symbiosis with endobacteria.</title>
        <authorList>
            <person name="Lastovetsky O.A."/>
            <person name="Gaspar M.L."/>
            <person name="Mondo S.J."/>
            <person name="LaButti K.M."/>
            <person name="Sandor L."/>
            <person name="Grigoriev I.V."/>
            <person name="Henry S.A."/>
            <person name="Pawlowska T.E."/>
        </authorList>
    </citation>
    <scope>NUCLEOTIDE SEQUENCE [LARGE SCALE GENOMIC DNA]</scope>
    <source>
        <strain evidence="9 10">ATCC 11559</strain>
    </source>
</reference>
<comment type="subcellular location">
    <subcellularLocation>
        <location evidence="1">Nucleus</location>
    </subcellularLocation>
</comment>
<dbReference type="GO" id="GO:0055029">
    <property type="term" value="C:nuclear DNA-directed RNA polymerase complex"/>
    <property type="evidence" value="ECO:0007669"/>
    <property type="project" value="UniProtKB-ARBA"/>
</dbReference>
<dbReference type="GO" id="GO:0005666">
    <property type="term" value="C:RNA polymerase III complex"/>
    <property type="evidence" value="ECO:0007669"/>
    <property type="project" value="TreeGrafter"/>
</dbReference>
<evidence type="ECO:0000256" key="1">
    <source>
        <dbReference type="ARBA" id="ARBA00004123"/>
    </source>
</evidence>
<evidence type="ECO:0000256" key="4">
    <source>
        <dbReference type="ARBA" id="ARBA00023163"/>
    </source>
</evidence>
<evidence type="ECO:0000313" key="10">
    <source>
        <dbReference type="Proteomes" id="UP000242381"/>
    </source>
</evidence>
<dbReference type="GO" id="GO:0003899">
    <property type="term" value="F:DNA-directed RNA polymerase activity"/>
    <property type="evidence" value="ECO:0007669"/>
    <property type="project" value="InterPro"/>
</dbReference>
<dbReference type="FunFam" id="3.30.1360.10:FF:000006">
    <property type="entry name" value="DNA-directed RNA polymerases I and III subunit RPAC2"/>
    <property type="match status" value="1"/>
</dbReference>
<dbReference type="CDD" id="cd07029">
    <property type="entry name" value="RNAP_I_III_AC19"/>
    <property type="match status" value="1"/>
</dbReference>
<dbReference type="Gene3D" id="3.30.1360.10">
    <property type="entry name" value="RNA polymerase, RBP11-like subunit"/>
    <property type="match status" value="1"/>
</dbReference>
<dbReference type="VEuPathDB" id="FungiDB:BCV72DRAFT_79115"/>
<dbReference type="GO" id="GO:0046983">
    <property type="term" value="F:protein dimerization activity"/>
    <property type="evidence" value="ECO:0007669"/>
    <property type="project" value="InterPro"/>
</dbReference>
<evidence type="ECO:0000256" key="6">
    <source>
        <dbReference type="ARBA" id="ARBA00025751"/>
    </source>
</evidence>
<feature type="compositionally biased region" description="Basic and acidic residues" evidence="7">
    <location>
        <begin position="1"/>
        <end position="21"/>
    </location>
</feature>
<evidence type="ECO:0000256" key="7">
    <source>
        <dbReference type="SAM" id="MobiDB-lite"/>
    </source>
</evidence>
<dbReference type="OrthoDB" id="510325at2759"/>
<sequence length="154" mass="17129">MAIKEENTTAARGDQEEHMDVDSASEVEEMEEEASEEEVEEEPDVAAAADKLEIVGAHGDPTALTFCFKEEDHTLGNSLRHIVNKNPNVDFCGYSLPHPSEAKMHFRIQTTDKTTAIDALKTGLQNLYDVVAHVRSAYAEDLAKKEYVEFEETA</sequence>
<dbReference type="PROSITE" id="PS01154">
    <property type="entry name" value="RNA_POL_L_13KD"/>
    <property type="match status" value="1"/>
</dbReference>
<dbReference type="GO" id="GO:0003677">
    <property type="term" value="F:DNA binding"/>
    <property type="evidence" value="ECO:0007669"/>
    <property type="project" value="InterPro"/>
</dbReference>
<dbReference type="GO" id="GO:0006383">
    <property type="term" value="P:transcription by RNA polymerase III"/>
    <property type="evidence" value="ECO:0007669"/>
    <property type="project" value="TreeGrafter"/>
</dbReference>
<protein>
    <recommendedName>
        <fullName evidence="2">DNA-directed RNA polymerases I and III subunit RPAC2</fullName>
    </recommendedName>
</protein>
<name>A0A0A1NIH8_RHIZD</name>
<dbReference type="OMA" id="MRIQMYD"/>
<evidence type="ECO:0000256" key="5">
    <source>
        <dbReference type="ARBA" id="ARBA00023242"/>
    </source>
</evidence>
<accession>A0A0A1NIH8</accession>
<feature type="domain" description="DNA-directed RNA polymerase RBP11-like dimerisation" evidence="8">
    <location>
        <begin position="63"/>
        <end position="136"/>
    </location>
</feature>
<feature type="compositionally biased region" description="Acidic residues" evidence="7">
    <location>
        <begin position="22"/>
        <end position="44"/>
    </location>
</feature>
<evidence type="ECO:0000256" key="3">
    <source>
        <dbReference type="ARBA" id="ARBA00022478"/>
    </source>
</evidence>
<dbReference type="EMBL" id="KV921265">
    <property type="protein sequence ID" value="ORE22598.1"/>
    <property type="molecule type" value="Genomic_DNA"/>
</dbReference>
<feature type="region of interest" description="Disordered" evidence="7">
    <location>
        <begin position="1"/>
        <end position="46"/>
    </location>
</feature>
<proteinExistence type="inferred from homology"/>
<dbReference type="InterPro" id="IPR009025">
    <property type="entry name" value="RBP11-like_dimer"/>
</dbReference>
<dbReference type="InterPro" id="IPR036603">
    <property type="entry name" value="RBP11-like"/>
</dbReference>
<dbReference type="PANTHER" id="PTHR13946:SF28">
    <property type="entry name" value="DNA-DIRECTED RNA POLYMERASES I AND III SUBUNIT RPAC2"/>
    <property type="match status" value="1"/>
</dbReference>
<organism evidence="9 10">
    <name type="scientific">Rhizopus microsporus</name>
    <dbReference type="NCBI Taxonomy" id="58291"/>
    <lineage>
        <taxon>Eukaryota</taxon>
        <taxon>Fungi</taxon>
        <taxon>Fungi incertae sedis</taxon>
        <taxon>Mucoromycota</taxon>
        <taxon>Mucoromycotina</taxon>
        <taxon>Mucoromycetes</taxon>
        <taxon>Mucorales</taxon>
        <taxon>Mucorineae</taxon>
        <taxon>Rhizopodaceae</taxon>
        <taxon>Rhizopus</taxon>
    </lineage>
</organism>